<keyword evidence="3" id="KW-1003">Cell membrane</keyword>
<dbReference type="Pfam" id="PF04226">
    <property type="entry name" value="Transgly_assoc"/>
    <property type="match status" value="1"/>
</dbReference>
<evidence type="ECO:0000256" key="5">
    <source>
        <dbReference type="ARBA" id="ARBA00022989"/>
    </source>
</evidence>
<name>A0A0B4X429_9HYPH</name>
<dbReference type="AlphaFoldDB" id="A0A0B4X429"/>
<evidence type="ECO:0000256" key="1">
    <source>
        <dbReference type="ARBA" id="ARBA00004651"/>
    </source>
</evidence>
<dbReference type="RefSeq" id="WP_039844923.1">
    <property type="nucleotide sequence ID" value="NZ_CP006877.1"/>
</dbReference>
<feature type="transmembrane region" description="Helical" evidence="7">
    <location>
        <begin position="61"/>
        <end position="82"/>
    </location>
</feature>
<evidence type="ECO:0000256" key="7">
    <source>
        <dbReference type="SAM" id="Phobius"/>
    </source>
</evidence>
<dbReference type="GO" id="GO:0005886">
    <property type="term" value="C:plasma membrane"/>
    <property type="evidence" value="ECO:0007669"/>
    <property type="project" value="UniProtKB-SubCell"/>
</dbReference>
<dbReference type="InterPro" id="IPR007341">
    <property type="entry name" value="Transgly_assoc"/>
</dbReference>
<dbReference type="PANTHER" id="PTHR33884:SF3">
    <property type="entry name" value="UPF0410 PROTEIN YMGE"/>
    <property type="match status" value="1"/>
</dbReference>
<evidence type="ECO:0000256" key="6">
    <source>
        <dbReference type="ARBA" id="ARBA00023136"/>
    </source>
</evidence>
<comment type="subcellular location">
    <subcellularLocation>
        <location evidence="1">Cell membrane</location>
        <topology evidence="1">Multi-pass membrane protein</topology>
    </subcellularLocation>
</comment>
<dbReference type="PANTHER" id="PTHR33884">
    <property type="entry name" value="UPF0410 PROTEIN YMGE"/>
    <property type="match status" value="1"/>
</dbReference>
<evidence type="ECO:0000313" key="9">
    <source>
        <dbReference type="Proteomes" id="UP000031368"/>
    </source>
</evidence>
<dbReference type="KEGG" id="rga:RGR602_CH01967"/>
<feature type="transmembrane region" description="Helical" evidence="7">
    <location>
        <begin position="34"/>
        <end position="55"/>
    </location>
</feature>
<evidence type="ECO:0000256" key="4">
    <source>
        <dbReference type="ARBA" id="ARBA00022692"/>
    </source>
</evidence>
<protein>
    <submittedName>
        <fullName evidence="8">Transglycosylase-associated protein</fullName>
    </submittedName>
</protein>
<evidence type="ECO:0000256" key="2">
    <source>
        <dbReference type="ARBA" id="ARBA00011006"/>
    </source>
</evidence>
<feature type="transmembrane region" description="Helical" evidence="7">
    <location>
        <begin position="6"/>
        <end position="22"/>
    </location>
</feature>
<proteinExistence type="inferred from homology"/>
<sequence length="84" mass="8847">MEGEGVGWIAAIIIGGIAGWLAEKFMHSNMGLLMNIVLGIVGAIVANFILGVLNIQPLVGWLGYLITGFVGACILIALGRLVRR</sequence>
<accession>A0A0B4X429</accession>
<dbReference type="Proteomes" id="UP000031368">
    <property type="component" value="Chromosome"/>
</dbReference>
<keyword evidence="9" id="KW-1185">Reference proteome</keyword>
<comment type="similarity">
    <text evidence="2">Belongs to the UPF0410 family.</text>
</comment>
<keyword evidence="5 7" id="KW-1133">Transmembrane helix</keyword>
<gene>
    <name evidence="8" type="ORF">RGR602_CH01967</name>
</gene>
<dbReference type="HOGENOM" id="CLU_160040_0_2_5"/>
<reference evidence="8 9" key="1">
    <citation type="submission" date="2013-11" db="EMBL/GenBank/DDBJ databases">
        <title>Complete genome sequence of Rhizobium gallicum bv. gallicum R602.</title>
        <authorList>
            <person name="Bustos P."/>
            <person name="Santamaria R.I."/>
            <person name="Lozano L."/>
            <person name="Acosta J.L."/>
            <person name="Ormeno-Orrillo E."/>
            <person name="Rogel M.A."/>
            <person name="Romero D."/>
            <person name="Cevallos M.A."/>
            <person name="Martinez-Romero E."/>
            <person name="Gonzalez V."/>
        </authorList>
    </citation>
    <scope>NUCLEOTIDE SEQUENCE [LARGE SCALE GENOMIC DNA]</scope>
    <source>
        <strain evidence="8 9">R602</strain>
    </source>
</reference>
<keyword evidence="4 7" id="KW-0812">Transmembrane</keyword>
<keyword evidence="6 7" id="KW-0472">Membrane</keyword>
<evidence type="ECO:0000256" key="3">
    <source>
        <dbReference type="ARBA" id="ARBA00022475"/>
    </source>
</evidence>
<dbReference type="EMBL" id="CP006877">
    <property type="protein sequence ID" value="AJD41297.1"/>
    <property type="molecule type" value="Genomic_DNA"/>
</dbReference>
<organism evidence="8 9">
    <name type="scientific">Rhizobium gallicum bv. gallicum R602sp</name>
    <dbReference type="NCBI Taxonomy" id="1041138"/>
    <lineage>
        <taxon>Bacteria</taxon>
        <taxon>Pseudomonadati</taxon>
        <taxon>Pseudomonadota</taxon>
        <taxon>Alphaproteobacteria</taxon>
        <taxon>Hyphomicrobiales</taxon>
        <taxon>Rhizobiaceae</taxon>
        <taxon>Rhizobium/Agrobacterium group</taxon>
        <taxon>Rhizobium</taxon>
    </lineage>
</organism>
<evidence type="ECO:0000313" key="8">
    <source>
        <dbReference type="EMBL" id="AJD41297.1"/>
    </source>
</evidence>